<organism evidence="1 2">
    <name type="scientific">Elysia crispata</name>
    <name type="common">lettuce slug</name>
    <dbReference type="NCBI Taxonomy" id="231223"/>
    <lineage>
        <taxon>Eukaryota</taxon>
        <taxon>Metazoa</taxon>
        <taxon>Spiralia</taxon>
        <taxon>Lophotrochozoa</taxon>
        <taxon>Mollusca</taxon>
        <taxon>Gastropoda</taxon>
        <taxon>Heterobranchia</taxon>
        <taxon>Euthyneura</taxon>
        <taxon>Panpulmonata</taxon>
        <taxon>Sacoglossa</taxon>
        <taxon>Placobranchoidea</taxon>
        <taxon>Plakobranchidae</taxon>
        <taxon>Elysia</taxon>
    </lineage>
</organism>
<reference evidence="1" key="1">
    <citation type="journal article" date="2023" name="G3 (Bethesda)">
        <title>A reference genome for the long-term kleptoplast-retaining sea slug Elysia crispata morphotype clarki.</title>
        <authorList>
            <person name="Eastman K.E."/>
            <person name="Pendleton A.L."/>
            <person name="Shaikh M.A."/>
            <person name="Suttiyut T."/>
            <person name="Ogas R."/>
            <person name="Tomko P."/>
            <person name="Gavelis G."/>
            <person name="Widhalm J.R."/>
            <person name="Wisecaver J.H."/>
        </authorList>
    </citation>
    <scope>NUCLEOTIDE SEQUENCE</scope>
    <source>
        <strain evidence="1">ECLA1</strain>
    </source>
</reference>
<dbReference type="Proteomes" id="UP001283361">
    <property type="component" value="Unassembled WGS sequence"/>
</dbReference>
<protein>
    <recommendedName>
        <fullName evidence="3">HTH psq-type domain-containing protein</fullName>
    </recommendedName>
</protein>
<dbReference type="EMBL" id="JAWDGP010002514">
    <property type="protein sequence ID" value="KAK3782366.1"/>
    <property type="molecule type" value="Genomic_DNA"/>
</dbReference>
<evidence type="ECO:0008006" key="3">
    <source>
        <dbReference type="Google" id="ProtNLM"/>
    </source>
</evidence>
<name>A0AAE1A8H3_9GAST</name>
<gene>
    <name evidence="1" type="ORF">RRG08_027914</name>
</gene>
<evidence type="ECO:0000313" key="2">
    <source>
        <dbReference type="Proteomes" id="UP001283361"/>
    </source>
</evidence>
<proteinExistence type="predicted"/>
<comment type="caution">
    <text evidence="1">The sequence shown here is derived from an EMBL/GenBank/DDBJ whole genome shotgun (WGS) entry which is preliminary data.</text>
</comment>
<dbReference type="AlphaFoldDB" id="A0AAE1A8H3"/>
<sequence>MRAAQEVLRNNRSKAAAAKDFVVDRMTLTRFIQKLQQSEDAISGYKAVAAAHDVFSETKEKDLAAHIISLSDMFHGLSQKCTRTLAYEFGLKNNINMPKSWSENGLAGQDWWLGFARRHQ</sequence>
<evidence type="ECO:0000313" key="1">
    <source>
        <dbReference type="EMBL" id="KAK3782366.1"/>
    </source>
</evidence>
<accession>A0AAE1A8H3</accession>
<keyword evidence="2" id="KW-1185">Reference proteome</keyword>